<comment type="similarity">
    <text evidence="2">Belongs to the MscS (TC 1.A.23) family.</text>
</comment>
<feature type="signal peptide" evidence="8">
    <location>
        <begin position="1"/>
        <end position="20"/>
    </location>
</feature>
<dbReference type="InterPro" id="IPR023408">
    <property type="entry name" value="MscS_beta-dom_sf"/>
</dbReference>
<feature type="domain" description="Mechanosensitive ion channel MscS C-terminal" evidence="10">
    <location>
        <begin position="459"/>
        <end position="539"/>
    </location>
</feature>
<organism evidence="12 13">
    <name type="scientific">Sediminitomix flava</name>
    <dbReference type="NCBI Taxonomy" id="379075"/>
    <lineage>
        <taxon>Bacteria</taxon>
        <taxon>Pseudomonadati</taxon>
        <taxon>Bacteroidota</taxon>
        <taxon>Cytophagia</taxon>
        <taxon>Cytophagales</taxon>
        <taxon>Flammeovirgaceae</taxon>
        <taxon>Sediminitomix</taxon>
    </lineage>
</organism>
<name>A0A315Z6E5_SEDFL</name>
<evidence type="ECO:0000313" key="13">
    <source>
        <dbReference type="Proteomes" id="UP000245535"/>
    </source>
</evidence>
<feature type="domain" description="Mechanosensitive ion channel MscS" evidence="9">
    <location>
        <begin position="386"/>
        <end position="450"/>
    </location>
</feature>
<keyword evidence="8" id="KW-0732">Signal</keyword>
<sequence>MKKRIGYIFLLWGLTFLAQAQFQITPGTSQNTQTEEEDEEKVDLDIFAPDDHRKYQFVKKNGKEFSLSTPYHTIRTHLSFLSSENYEPEISAMTIFMGQYTDQERVDLALKIEAIYDRLGIVIDLNDVSINKDYQYSPNKKSPPQNRYIVSEKYPQIFLEKYGVDWLYSEATCKYIPKLYEKLYPFKTHKLLELSRKIDSDAAKKTYFGIHIWQYFGIALFILLVTVMYRSLRYLFRRAIVSILNYFHFNENIIEPNKRISSPLAYLCVVFIGWLVYPVLQMPAWLTNYLLYPVNIFTFTLLIMAMLRVVRLFSYYVNRSLQKHPTPMDQIPNRMPLAKIIEKLLQFLVIAIGITWMLNAIGIDTTGFVAALSISSVAVAFASQDALKNLIGSVMIFIDRPFQLNDWIVGPDVEGVVEDIGFRTTRIRTFNHSLVSVPNGKLSDYTIDNLGERKYRRFKTYIQITYDTPPDLIDAFVVGLRDIIESHPSTRKDYYHIYLNGFGAHSLDILFNIYFIVPDWDMELKARHDIMLKVIQLAGDLGVRFAFPTQTMHIEAFPEKQGLTPDYPYTRAEFMEQMRKSRNIE</sequence>
<evidence type="ECO:0000256" key="4">
    <source>
        <dbReference type="ARBA" id="ARBA00022692"/>
    </source>
</evidence>
<dbReference type="GO" id="GO:0005886">
    <property type="term" value="C:plasma membrane"/>
    <property type="evidence" value="ECO:0007669"/>
    <property type="project" value="UniProtKB-SubCell"/>
</dbReference>
<gene>
    <name evidence="12" type="ORF">BC781_106183</name>
</gene>
<evidence type="ECO:0000256" key="7">
    <source>
        <dbReference type="SAM" id="Phobius"/>
    </source>
</evidence>
<dbReference type="InterPro" id="IPR045042">
    <property type="entry name" value="YnaI-like"/>
</dbReference>
<dbReference type="SUPFAM" id="SSF82689">
    <property type="entry name" value="Mechanosensitive channel protein MscS (YggB), C-terminal domain"/>
    <property type="match status" value="1"/>
</dbReference>
<evidence type="ECO:0000313" key="12">
    <source>
        <dbReference type="EMBL" id="PWJ39282.1"/>
    </source>
</evidence>
<comment type="caution">
    <text evidence="12">The sequence shown here is derived from an EMBL/GenBank/DDBJ whole genome shotgun (WGS) entry which is preliminary data.</text>
</comment>
<dbReference type="Gene3D" id="1.10.287.1260">
    <property type="match status" value="1"/>
</dbReference>
<feature type="chain" id="PRO_5016363320" evidence="8">
    <location>
        <begin position="21"/>
        <end position="585"/>
    </location>
</feature>
<dbReference type="Gene3D" id="3.30.70.100">
    <property type="match status" value="1"/>
</dbReference>
<dbReference type="Pfam" id="PF00924">
    <property type="entry name" value="MS_channel_2nd"/>
    <property type="match status" value="1"/>
</dbReference>
<feature type="transmembrane region" description="Helical" evidence="7">
    <location>
        <begin position="290"/>
        <end position="310"/>
    </location>
</feature>
<keyword evidence="4 7" id="KW-0812">Transmembrane</keyword>
<dbReference type="InterPro" id="IPR049278">
    <property type="entry name" value="MS_channel_C"/>
</dbReference>
<feature type="transmembrane region" description="Helical" evidence="7">
    <location>
        <begin position="344"/>
        <end position="362"/>
    </location>
</feature>
<feature type="domain" description="Mechanosensitive ion channel transmembrane helices 2/3" evidence="11">
    <location>
        <begin position="343"/>
        <end position="384"/>
    </location>
</feature>
<dbReference type="Gene3D" id="2.30.30.60">
    <property type="match status" value="1"/>
</dbReference>
<keyword evidence="3" id="KW-1003">Cell membrane</keyword>
<evidence type="ECO:0000256" key="2">
    <source>
        <dbReference type="ARBA" id="ARBA00008017"/>
    </source>
</evidence>
<evidence type="ECO:0000256" key="8">
    <source>
        <dbReference type="SAM" id="SignalP"/>
    </source>
</evidence>
<dbReference type="EMBL" id="QGDO01000006">
    <property type="protein sequence ID" value="PWJ39282.1"/>
    <property type="molecule type" value="Genomic_DNA"/>
</dbReference>
<proteinExistence type="inferred from homology"/>
<dbReference type="Proteomes" id="UP000245535">
    <property type="component" value="Unassembled WGS sequence"/>
</dbReference>
<dbReference type="PANTHER" id="PTHR43634:SF2">
    <property type="entry name" value="LOW CONDUCTANCE MECHANOSENSITIVE CHANNEL YNAI"/>
    <property type="match status" value="1"/>
</dbReference>
<protein>
    <submittedName>
        <fullName evidence="12">MscS family membrane protein</fullName>
    </submittedName>
</protein>
<dbReference type="InterPro" id="IPR011014">
    <property type="entry name" value="MscS_channel_TM-2"/>
</dbReference>
<dbReference type="GO" id="GO:0008381">
    <property type="term" value="F:mechanosensitive monoatomic ion channel activity"/>
    <property type="evidence" value="ECO:0007669"/>
    <property type="project" value="UniProtKB-ARBA"/>
</dbReference>
<feature type="transmembrane region" description="Helical" evidence="7">
    <location>
        <begin position="264"/>
        <end position="284"/>
    </location>
</feature>
<evidence type="ECO:0000256" key="5">
    <source>
        <dbReference type="ARBA" id="ARBA00022989"/>
    </source>
</evidence>
<dbReference type="Pfam" id="PF21088">
    <property type="entry name" value="MS_channel_1st"/>
    <property type="match status" value="1"/>
</dbReference>
<evidence type="ECO:0000259" key="9">
    <source>
        <dbReference type="Pfam" id="PF00924"/>
    </source>
</evidence>
<evidence type="ECO:0000256" key="3">
    <source>
        <dbReference type="ARBA" id="ARBA00022475"/>
    </source>
</evidence>
<evidence type="ECO:0000259" key="11">
    <source>
        <dbReference type="Pfam" id="PF21088"/>
    </source>
</evidence>
<keyword evidence="5 7" id="KW-1133">Transmembrane helix</keyword>
<dbReference type="InterPro" id="IPR010920">
    <property type="entry name" value="LSM_dom_sf"/>
</dbReference>
<dbReference type="RefSeq" id="WP_109621175.1">
    <property type="nucleotide sequence ID" value="NZ_QGDO01000006.1"/>
</dbReference>
<dbReference type="PANTHER" id="PTHR43634">
    <property type="entry name" value="OW CONDUCTANCE MECHANOSENSITIVE CHANNEL"/>
    <property type="match status" value="1"/>
</dbReference>
<comment type="subcellular location">
    <subcellularLocation>
        <location evidence="1">Cell membrane</location>
        <topology evidence="1">Multi-pass membrane protein</topology>
    </subcellularLocation>
</comment>
<evidence type="ECO:0000256" key="1">
    <source>
        <dbReference type="ARBA" id="ARBA00004651"/>
    </source>
</evidence>
<reference evidence="12 13" key="1">
    <citation type="submission" date="2018-03" db="EMBL/GenBank/DDBJ databases">
        <title>Genomic Encyclopedia of Archaeal and Bacterial Type Strains, Phase II (KMG-II): from individual species to whole genera.</title>
        <authorList>
            <person name="Goeker M."/>
        </authorList>
    </citation>
    <scope>NUCLEOTIDE SEQUENCE [LARGE SCALE GENOMIC DNA]</scope>
    <source>
        <strain evidence="12 13">DSM 28229</strain>
    </source>
</reference>
<evidence type="ECO:0000259" key="10">
    <source>
        <dbReference type="Pfam" id="PF21082"/>
    </source>
</evidence>
<dbReference type="OrthoDB" id="9809206at2"/>
<dbReference type="InterPro" id="IPR011066">
    <property type="entry name" value="MscS_channel_C_sf"/>
</dbReference>
<evidence type="ECO:0000256" key="6">
    <source>
        <dbReference type="ARBA" id="ARBA00023136"/>
    </source>
</evidence>
<keyword evidence="13" id="KW-1185">Reference proteome</keyword>
<keyword evidence="6 7" id="KW-0472">Membrane</keyword>
<dbReference type="AlphaFoldDB" id="A0A315Z6E5"/>
<dbReference type="SUPFAM" id="SSF50182">
    <property type="entry name" value="Sm-like ribonucleoproteins"/>
    <property type="match status" value="1"/>
</dbReference>
<accession>A0A315Z6E5</accession>
<dbReference type="InterPro" id="IPR049142">
    <property type="entry name" value="MS_channel_1st"/>
</dbReference>
<dbReference type="SUPFAM" id="SSF82861">
    <property type="entry name" value="Mechanosensitive channel protein MscS (YggB), transmembrane region"/>
    <property type="match status" value="1"/>
</dbReference>
<dbReference type="Pfam" id="PF21082">
    <property type="entry name" value="MS_channel_3rd"/>
    <property type="match status" value="1"/>
</dbReference>
<feature type="transmembrane region" description="Helical" evidence="7">
    <location>
        <begin position="212"/>
        <end position="229"/>
    </location>
</feature>
<dbReference type="InterPro" id="IPR006685">
    <property type="entry name" value="MscS_channel_2nd"/>
</dbReference>